<keyword evidence="3" id="KW-1185">Reference proteome</keyword>
<sequence length="101" mass="11267">MITLLIVAMQTWGTSQFFTDIFLSVEPVFWMDVSLWSLVVTSVMLLIILFWLTLVFSFIAFTSATCIIAALTLIFSGFSLLWPVLLLLVAAWGIGKASQLD</sequence>
<dbReference type="EMBL" id="CP045503">
    <property type="protein sequence ID" value="QPG60588.1"/>
    <property type="molecule type" value="Genomic_DNA"/>
</dbReference>
<gene>
    <name evidence="2" type="ORF">FM038_021435</name>
</gene>
<feature type="transmembrane region" description="Helical" evidence="1">
    <location>
        <begin position="33"/>
        <end position="61"/>
    </location>
</feature>
<feature type="transmembrane region" description="Helical" evidence="1">
    <location>
        <begin position="68"/>
        <end position="94"/>
    </location>
</feature>
<organism evidence="2 3">
    <name type="scientific">Shewanella eurypsychrophilus</name>
    <dbReference type="NCBI Taxonomy" id="2593656"/>
    <lineage>
        <taxon>Bacteria</taxon>
        <taxon>Pseudomonadati</taxon>
        <taxon>Pseudomonadota</taxon>
        <taxon>Gammaproteobacteria</taxon>
        <taxon>Alteromonadales</taxon>
        <taxon>Shewanellaceae</taxon>
        <taxon>Shewanella</taxon>
    </lineage>
</organism>
<protein>
    <submittedName>
        <fullName evidence="2">Uncharacterized protein</fullName>
    </submittedName>
</protein>
<evidence type="ECO:0000256" key="1">
    <source>
        <dbReference type="SAM" id="Phobius"/>
    </source>
</evidence>
<evidence type="ECO:0000313" key="2">
    <source>
        <dbReference type="EMBL" id="QPG60588.1"/>
    </source>
</evidence>
<accession>A0ABX6VD00</accession>
<proteinExistence type="predicted"/>
<keyword evidence="1" id="KW-0472">Membrane</keyword>
<name>A0ABX6VD00_9GAMM</name>
<keyword evidence="1" id="KW-1133">Transmembrane helix</keyword>
<keyword evidence="1" id="KW-0812">Transmembrane</keyword>
<dbReference type="Proteomes" id="UP000316416">
    <property type="component" value="Chromosome"/>
</dbReference>
<reference evidence="2" key="1">
    <citation type="submission" date="2021-07" db="EMBL/GenBank/DDBJ databases">
        <title>Shewanella sp. YLB-07 whole genome sequence.</title>
        <authorList>
            <person name="Yu L."/>
        </authorList>
    </citation>
    <scope>NUCLEOTIDE SEQUENCE</scope>
    <source>
        <strain evidence="2">YLB-08</strain>
    </source>
</reference>
<evidence type="ECO:0000313" key="3">
    <source>
        <dbReference type="Proteomes" id="UP000316416"/>
    </source>
</evidence>